<keyword evidence="3" id="KW-1185">Reference proteome</keyword>
<organism evidence="2 3">
    <name type="scientific">Maritalea myrionectae</name>
    <dbReference type="NCBI Taxonomy" id="454601"/>
    <lineage>
        <taxon>Bacteria</taxon>
        <taxon>Pseudomonadati</taxon>
        <taxon>Pseudomonadota</taxon>
        <taxon>Alphaproteobacteria</taxon>
        <taxon>Hyphomicrobiales</taxon>
        <taxon>Devosiaceae</taxon>
        <taxon>Maritalea</taxon>
    </lineage>
</organism>
<dbReference type="InterPro" id="IPR027417">
    <property type="entry name" value="P-loop_NTPase"/>
</dbReference>
<reference evidence="2 3" key="1">
    <citation type="submission" date="2017-05" db="EMBL/GenBank/DDBJ databases">
        <title>Genome Analysis of Maritalea myrionectae HL2708#5.</title>
        <authorList>
            <consortium name="Cotde Inc.-PKNU"/>
            <person name="Jang D."/>
            <person name="Oh H.-M."/>
        </authorList>
    </citation>
    <scope>NUCLEOTIDE SEQUENCE [LARGE SCALE GENOMIC DNA]</scope>
    <source>
        <strain evidence="2 3">HL2708#5</strain>
    </source>
</reference>
<protein>
    <recommendedName>
        <fullName evidence="4">Protein ImuA</fullName>
    </recommendedName>
</protein>
<dbReference type="KEGG" id="mmyr:MXMO3_00057"/>
<evidence type="ECO:0008006" key="4">
    <source>
        <dbReference type="Google" id="ProtNLM"/>
    </source>
</evidence>
<dbReference type="EMBL" id="CP021330">
    <property type="protein sequence ID" value="AVX02605.1"/>
    <property type="molecule type" value="Genomic_DNA"/>
</dbReference>
<gene>
    <name evidence="2" type="ORF">MXMO3_00057</name>
</gene>
<dbReference type="Gene3D" id="3.40.50.300">
    <property type="entry name" value="P-loop containing nucleotide triphosphate hydrolases"/>
    <property type="match status" value="1"/>
</dbReference>
<accession>A0A2R4M9H1</accession>
<feature type="region of interest" description="Disordered" evidence="1">
    <location>
        <begin position="35"/>
        <end position="56"/>
    </location>
</feature>
<sequence length="299" mass="33883">MRMDKKEKFLQLQQKLRQIEQSNMQAHGLHAYTDTSIPSGLKPANDQAAPRQPFSLPPLPLQRRDPLLQWWRQAYSSDILKRPTVHEVYPKTYGDMASLSFILLTLKMMLQDTKTKSPIIWCEPRYHMRDLGHLYAPGLLDFGLDPGQFIFVKPSSEQDILWALEEAANSKSFAAIVGYAQDPTFTQTRRLSLACQKGATPLFLHRPHHCHGTSTAFSRWQIESQPSATNPLDARAPGTRKIQAHLVRARTGQTGSWSLEYETTSYPLYMVSQPANRTFADRVAAKPREHLQPGFAGGE</sequence>
<evidence type="ECO:0000313" key="3">
    <source>
        <dbReference type="Proteomes" id="UP000258927"/>
    </source>
</evidence>
<dbReference type="Proteomes" id="UP000258927">
    <property type="component" value="Chromosome"/>
</dbReference>
<name>A0A2R4M9H1_9HYPH</name>
<evidence type="ECO:0000256" key="1">
    <source>
        <dbReference type="SAM" id="MobiDB-lite"/>
    </source>
</evidence>
<proteinExistence type="predicted"/>
<evidence type="ECO:0000313" key="2">
    <source>
        <dbReference type="EMBL" id="AVX02605.1"/>
    </source>
</evidence>
<dbReference type="STRING" id="1122213.GCA_000423365_02774"/>
<dbReference type="SUPFAM" id="SSF52540">
    <property type="entry name" value="P-loop containing nucleoside triphosphate hydrolases"/>
    <property type="match status" value="1"/>
</dbReference>
<dbReference type="AlphaFoldDB" id="A0A2R4M9H1"/>